<dbReference type="Gene3D" id="3.30.420.10">
    <property type="entry name" value="Ribonuclease H-like superfamily/Ribonuclease H"/>
    <property type="match status" value="1"/>
</dbReference>
<dbReference type="InterPro" id="IPR036397">
    <property type="entry name" value="RNaseH_sf"/>
</dbReference>
<keyword evidence="3" id="KW-0548">Nucleotidyltransferase</keyword>
<dbReference type="OrthoDB" id="5839379at2759"/>
<keyword evidence="11" id="KW-1185">Reference proteome</keyword>
<dbReference type="Gene3D" id="3.10.10.10">
    <property type="entry name" value="HIV Type 1 Reverse Transcriptase, subunit A, domain 1"/>
    <property type="match status" value="1"/>
</dbReference>
<dbReference type="Pfam" id="PF00665">
    <property type="entry name" value="rve"/>
    <property type="match status" value="1"/>
</dbReference>
<dbReference type="SUPFAM" id="SSF56672">
    <property type="entry name" value="DNA/RNA polymerases"/>
    <property type="match status" value="1"/>
</dbReference>
<dbReference type="Gene3D" id="3.30.70.270">
    <property type="match status" value="2"/>
</dbReference>
<dbReference type="PROSITE" id="PS50878">
    <property type="entry name" value="RT_POL"/>
    <property type="match status" value="1"/>
</dbReference>
<dbReference type="FunFam" id="3.30.420.10:FF:000032">
    <property type="entry name" value="Retrovirus-related Pol polyprotein from transposon 297-like Protein"/>
    <property type="match status" value="1"/>
</dbReference>
<dbReference type="Pfam" id="PF00078">
    <property type="entry name" value="RVT_1"/>
    <property type="match status" value="1"/>
</dbReference>
<evidence type="ECO:0000256" key="1">
    <source>
        <dbReference type="ARBA" id="ARBA00012493"/>
    </source>
</evidence>
<feature type="compositionally biased region" description="Basic residues" evidence="8">
    <location>
        <begin position="1240"/>
        <end position="1250"/>
    </location>
</feature>
<evidence type="ECO:0000256" key="4">
    <source>
        <dbReference type="ARBA" id="ARBA00022722"/>
    </source>
</evidence>
<evidence type="ECO:0000256" key="2">
    <source>
        <dbReference type="ARBA" id="ARBA00022679"/>
    </source>
</evidence>
<keyword evidence="7" id="KW-0695">RNA-directed DNA polymerase</keyword>
<evidence type="ECO:0000259" key="10">
    <source>
        <dbReference type="PROSITE" id="PS50994"/>
    </source>
</evidence>
<protein>
    <recommendedName>
        <fullName evidence="1">RNA-directed DNA polymerase</fullName>
        <ecNumber evidence="1">2.7.7.49</ecNumber>
    </recommendedName>
</protein>
<dbReference type="FunFam" id="3.30.70.270:FF:000020">
    <property type="entry name" value="Transposon Tf2-6 polyprotein-like Protein"/>
    <property type="match status" value="1"/>
</dbReference>
<reference evidence="12" key="1">
    <citation type="submission" date="2020-12" db="UniProtKB">
        <authorList>
            <consortium name="WormBaseParasite"/>
        </authorList>
    </citation>
    <scope>IDENTIFICATION</scope>
    <source>
        <strain evidence="12">MHco3</strain>
    </source>
</reference>
<dbReference type="Gene3D" id="1.10.340.70">
    <property type="match status" value="1"/>
</dbReference>
<sequence length="1299" mass="147711">MLLDLKNRRIIEESQSPWASPIVLVAKKDGSTRLCIDYREVNKVTKKDCYPLPPIDITLQNLQGMRWFSSLDLASGYWQVPLTERAKEISAFTTTCGLFHFNVLPFGLTNAPAAFQRLMDQVLGDLKGTEVSVYLDDILIATKTEERHLEVLERTLEAFRKANLKVKPQKCRLMQCSLDFLGHVVDRDGIKTNPDKVSNIRNYPVPRNIAQLRTFLGMAGYYRKFILRYAEIAKPLYELTSPKTKFKRSDEQDKAFEKLKDALSSAPVLGQPNIEKALDKSRPFIIYTDASRIGVGAVLAQEGDDGFLHPLFFASKSLSSAERNYHVTDQEALALVYSLKKFHYFIFGIHTIVRTDHAALTSLFKRVHVSPRVLRWALEIQRYDLKIEHVKGAANSVADALSRGPVDAREENGPVWVADEKVVCSVQEHEWLRELREDPDFGLVIDAVESEREEEVRLQRFNRKLSSLDFAIDGGQLKLMNEDGSLVPVIPRSKRHALFEEAHHGSLGGHFHARKMLNQLKKVAFWPGMHQDLVKWCKECQACFLTNNKKGNVPPLKPIVSLKPFEIVGIDLLEMGLTTRGNRYILTVVDHFTKYLGAYPIPDKKAETVAEALFSNWICGCGRWPKVLLSDRGSEFENSIMEALCSVMNIQQKFTKGYCPRENGITERANGTIVRMLRKKTVVPAEWDRILPTIVYAYNAAPHEATGESPHFLLYGHDPVYPSAVIPSKVLSPYMVDYDNYKTEFLNGLKLARNYITENANEYRNRMKRNYDREWNTQKCTKFNVGDRVYVKIPAEKGKSRHPKLVTPWEGPFRVVTASENSALVTLIGENKPPKELPFDQLVKIPSEISDNPVKGLTTRYGKRGRPRKVEMKVNKMVSKTCFRIHVPIFSTIFSSTTDVRHVDWRCPGKLMCQGVEVECLTDVILHDVIPNAPFGALKFSSPYELARLLSVLTQSHVPEAWRTARLLDRSYDLVAPSGLGMALSFYQQHCIHATLSSVAEAGNVALAHPPRSRWDPTNMAVVTDMARSYASSYPWTDSSWKNLKLRKNLIILPAGFENVLDCFKSELQRAVIMKKPEDMEPDWFTDDYSSVLLFSPAEFAGTSRWRGAWTLLMQLVAKGTEVIALAGPQNDNQWKRSVDMVRDLFEETLDQRPSLKNRLRCLLPLRSQQETVGAGFSTVTYEDGKIFTQSAAKRFWMTTMAQYASLLKFTPFKRMDERRTGGAPNIQGYQQKVTPWKGQQRRGGHHPKTGGRTPQETMPLQRIGNKMFKLVPVQEHRYAGQPGPRGRGRRGSNPHRRF</sequence>
<dbReference type="OMA" id="TENANEY"/>
<evidence type="ECO:0000256" key="5">
    <source>
        <dbReference type="ARBA" id="ARBA00022759"/>
    </source>
</evidence>
<dbReference type="InterPro" id="IPR043502">
    <property type="entry name" value="DNA/RNA_pol_sf"/>
</dbReference>
<evidence type="ECO:0000256" key="8">
    <source>
        <dbReference type="SAM" id="MobiDB-lite"/>
    </source>
</evidence>
<dbReference type="InterPro" id="IPR041588">
    <property type="entry name" value="Integrase_H2C2"/>
</dbReference>
<dbReference type="SUPFAM" id="SSF53098">
    <property type="entry name" value="Ribonuclease H-like"/>
    <property type="match status" value="1"/>
</dbReference>
<feature type="region of interest" description="Disordered" evidence="8">
    <location>
        <begin position="1276"/>
        <end position="1299"/>
    </location>
</feature>
<dbReference type="InterPro" id="IPR043128">
    <property type="entry name" value="Rev_trsase/Diguanyl_cyclase"/>
</dbReference>
<dbReference type="InterPro" id="IPR041373">
    <property type="entry name" value="RT_RNaseH"/>
</dbReference>
<dbReference type="EC" id="2.7.7.49" evidence="1"/>
<feature type="region of interest" description="Disordered" evidence="8">
    <location>
        <begin position="1235"/>
        <end position="1259"/>
    </location>
</feature>
<dbReference type="FunFam" id="1.10.340.70:FF:000001">
    <property type="entry name" value="Retrovirus-related Pol polyprotein from transposon gypsy-like Protein"/>
    <property type="match status" value="1"/>
</dbReference>
<keyword evidence="2" id="KW-0808">Transferase</keyword>
<dbReference type="CDD" id="cd09274">
    <property type="entry name" value="RNase_HI_RT_Ty3"/>
    <property type="match status" value="1"/>
</dbReference>
<evidence type="ECO:0000313" key="11">
    <source>
        <dbReference type="Proteomes" id="UP000025227"/>
    </source>
</evidence>
<dbReference type="CDD" id="cd01647">
    <property type="entry name" value="RT_LTR"/>
    <property type="match status" value="1"/>
</dbReference>
<dbReference type="GO" id="GO:0004519">
    <property type="term" value="F:endonuclease activity"/>
    <property type="evidence" value="ECO:0007669"/>
    <property type="project" value="UniProtKB-KW"/>
</dbReference>
<evidence type="ECO:0000313" key="12">
    <source>
        <dbReference type="WBParaSite" id="HCON_00041740-00001"/>
    </source>
</evidence>
<dbReference type="Proteomes" id="UP000025227">
    <property type="component" value="Unplaced"/>
</dbReference>
<dbReference type="Gene3D" id="3.10.20.370">
    <property type="match status" value="1"/>
</dbReference>
<dbReference type="Pfam" id="PF17917">
    <property type="entry name" value="RT_RNaseH"/>
    <property type="match status" value="1"/>
</dbReference>
<dbReference type="Pfam" id="PF17921">
    <property type="entry name" value="Integrase_H2C2"/>
    <property type="match status" value="1"/>
</dbReference>
<keyword evidence="4" id="KW-0540">Nuclease</keyword>
<dbReference type="FunFam" id="3.10.20.370:FF:000001">
    <property type="entry name" value="Retrovirus-related Pol polyprotein from transposon 17.6-like protein"/>
    <property type="match status" value="1"/>
</dbReference>
<evidence type="ECO:0000256" key="7">
    <source>
        <dbReference type="ARBA" id="ARBA00022918"/>
    </source>
</evidence>
<keyword evidence="6" id="KW-0378">Hydrolase</keyword>
<feature type="domain" description="Integrase catalytic" evidence="10">
    <location>
        <begin position="560"/>
        <end position="718"/>
    </location>
</feature>
<feature type="domain" description="Reverse transcriptase" evidence="9">
    <location>
        <begin position="6"/>
        <end position="185"/>
    </location>
</feature>
<dbReference type="PANTHER" id="PTHR37984">
    <property type="entry name" value="PROTEIN CBG26694"/>
    <property type="match status" value="1"/>
</dbReference>
<evidence type="ECO:0000259" key="9">
    <source>
        <dbReference type="PROSITE" id="PS50878"/>
    </source>
</evidence>
<dbReference type="GO" id="GO:0003676">
    <property type="term" value="F:nucleic acid binding"/>
    <property type="evidence" value="ECO:0007669"/>
    <property type="project" value="InterPro"/>
</dbReference>
<keyword evidence="5" id="KW-0255">Endonuclease</keyword>
<feature type="compositionally biased region" description="Basic residues" evidence="8">
    <location>
        <begin position="1287"/>
        <end position="1299"/>
    </location>
</feature>
<dbReference type="InterPro" id="IPR050951">
    <property type="entry name" value="Retrovirus_Pol_polyprotein"/>
</dbReference>
<dbReference type="GO" id="GO:0016787">
    <property type="term" value="F:hydrolase activity"/>
    <property type="evidence" value="ECO:0007669"/>
    <property type="project" value="UniProtKB-KW"/>
</dbReference>
<evidence type="ECO:0000256" key="6">
    <source>
        <dbReference type="ARBA" id="ARBA00022801"/>
    </source>
</evidence>
<organism evidence="11 12">
    <name type="scientific">Haemonchus contortus</name>
    <name type="common">Barber pole worm</name>
    <dbReference type="NCBI Taxonomy" id="6289"/>
    <lineage>
        <taxon>Eukaryota</taxon>
        <taxon>Metazoa</taxon>
        <taxon>Ecdysozoa</taxon>
        <taxon>Nematoda</taxon>
        <taxon>Chromadorea</taxon>
        <taxon>Rhabditida</taxon>
        <taxon>Rhabditina</taxon>
        <taxon>Rhabditomorpha</taxon>
        <taxon>Strongyloidea</taxon>
        <taxon>Trichostrongylidae</taxon>
        <taxon>Haemonchus</taxon>
    </lineage>
</organism>
<evidence type="ECO:0000256" key="3">
    <source>
        <dbReference type="ARBA" id="ARBA00022695"/>
    </source>
</evidence>
<dbReference type="GO" id="GO:0015074">
    <property type="term" value="P:DNA integration"/>
    <property type="evidence" value="ECO:0007669"/>
    <property type="project" value="InterPro"/>
</dbReference>
<proteinExistence type="predicted"/>
<dbReference type="InterPro" id="IPR000477">
    <property type="entry name" value="RT_dom"/>
</dbReference>
<dbReference type="PROSITE" id="PS50994">
    <property type="entry name" value="INTEGRASE"/>
    <property type="match status" value="1"/>
</dbReference>
<dbReference type="PANTHER" id="PTHR37984:SF5">
    <property type="entry name" value="PROTEIN NYNRIN-LIKE"/>
    <property type="match status" value="1"/>
</dbReference>
<dbReference type="InterPro" id="IPR001584">
    <property type="entry name" value="Integrase_cat-core"/>
</dbReference>
<dbReference type="WBParaSite" id="HCON_00041740-00001">
    <property type="protein sequence ID" value="HCON_00041740-00001"/>
    <property type="gene ID" value="HCON_00041740"/>
</dbReference>
<dbReference type="GO" id="GO:0042575">
    <property type="term" value="C:DNA polymerase complex"/>
    <property type="evidence" value="ECO:0007669"/>
    <property type="project" value="UniProtKB-ARBA"/>
</dbReference>
<name>A0A7I4Y1X2_HAECO</name>
<dbReference type="GO" id="GO:0003964">
    <property type="term" value="F:RNA-directed DNA polymerase activity"/>
    <property type="evidence" value="ECO:0007669"/>
    <property type="project" value="UniProtKB-KW"/>
</dbReference>
<dbReference type="InterPro" id="IPR012337">
    <property type="entry name" value="RNaseH-like_sf"/>
</dbReference>
<accession>A0A7I4Y1X2</accession>